<name>A0A843XE85_COLES</name>
<evidence type="ECO:0000313" key="2">
    <source>
        <dbReference type="Proteomes" id="UP000652761"/>
    </source>
</evidence>
<dbReference type="EMBL" id="NMUH01007630">
    <property type="protein sequence ID" value="MQM17583.1"/>
    <property type="molecule type" value="Genomic_DNA"/>
</dbReference>
<comment type="caution">
    <text evidence="1">The sequence shown here is derived from an EMBL/GenBank/DDBJ whole genome shotgun (WGS) entry which is preliminary data.</text>
</comment>
<protein>
    <submittedName>
        <fullName evidence="1">Uncharacterized protein</fullName>
    </submittedName>
</protein>
<organism evidence="1 2">
    <name type="scientific">Colocasia esculenta</name>
    <name type="common">Wild taro</name>
    <name type="synonym">Arum esculentum</name>
    <dbReference type="NCBI Taxonomy" id="4460"/>
    <lineage>
        <taxon>Eukaryota</taxon>
        <taxon>Viridiplantae</taxon>
        <taxon>Streptophyta</taxon>
        <taxon>Embryophyta</taxon>
        <taxon>Tracheophyta</taxon>
        <taxon>Spermatophyta</taxon>
        <taxon>Magnoliopsida</taxon>
        <taxon>Liliopsida</taxon>
        <taxon>Araceae</taxon>
        <taxon>Aroideae</taxon>
        <taxon>Colocasieae</taxon>
        <taxon>Colocasia</taxon>
    </lineage>
</organism>
<dbReference type="Proteomes" id="UP000652761">
    <property type="component" value="Unassembled WGS sequence"/>
</dbReference>
<dbReference type="AlphaFoldDB" id="A0A843XE85"/>
<gene>
    <name evidence="1" type="ORF">Taro_050556</name>
</gene>
<proteinExistence type="predicted"/>
<keyword evidence="2" id="KW-1185">Reference proteome</keyword>
<sequence>MVLAVKGSALQPFKFSLPTFRLVCSDMNKVIMATALSRIELSEQMKAVVGGEGSIERPL</sequence>
<evidence type="ECO:0000313" key="1">
    <source>
        <dbReference type="EMBL" id="MQM17583.1"/>
    </source>
</evidence>
<reference evidence="1" key="1">
    <citation type="submission" date="2017-07" db="EMBL/GenBank/DDBJ databases">
        <title>Taro Niue Genome Assembly and Annotation.</title>
        <authorList>
            <person name="Atibalentja N."/>
            <person name="Keating K."/>
            <person name="Fields C.J."/>
        </authorList>
    </citation>
    <scope>NUCLEOTIDE SEQUENCE</scope>
    <source>
        <strain evidence="1">Niue_2</strain>
        <tissue evidence="1">Leaf</tissue>
    </source>
</reference>
<accession>A0A843XE85</accession>